<feature type="repeat" description="TPR" evidence="1">
    <location>
        <begin position="102"/>
        <end position="135"/>
    </location>
</feature>
<evidence type="ECO:0000313" key="3">
    <source>
        <dbReference type="EMBL" id="GGA81292.1"/>
    </source>
</evidence>
<dbReference type="EMBL" id="BMJC01000001">
    <property type="protein sequence ID" value="GGA81292.1"/>
    <property type="molecule type" value="Genomic_DNA"/>
</dbReference>
<reference evidence="3" key="1">
    <citation type="journal article" date="2014" name="Int. J. Syst. Evol. Microbiol.">
        <title>Complete genome sequence of Corynebacterium casei LMG S-19264T (=DSM 44701T), isolated from a smear-ripened cheese.</title>
        <authorList>
            <consortium name="US DOE Joint Genome Institute (JGI-PGF)"/>
            <person name="Walter F."/>
            <person name="Albersmeier A."/>
            <person name="Kalinowski J."/>
            <person name="Ruckert C."/>
        </authorList>
    </citation>
    <scope>NUCLEOTIDE SEQUENCE</scope>
    <source>
        <strain evidence="3">CGMCC 1.15448</strain>
    </source>
</reference>
<dbReference type="GO" id="GO:0003682">
    <property type="term" value="F:chromatin binding"/>
    <property type="evidence" value="ECO:0007669"/>
    <property type="project" value="TreeGrafter"/>
</dbReference>
<dbReference type="SUPFAM" id="SSF48452">
    <property type="entry name" value="TPR-like"/>
    <property type="match status" value="1"/>
</dbReference>
<dbReference type="PROSITE" id="PS50005">
    <property type="entry name" value="TPR"/>
    <property type="match status" value="2"/>
</dbReference>
<dbReference type="InterPro" id="IPR011990">
    <property type="entry name" value="TPR-like_helical_dom_sf"/>
</dbReference>
<dbReference type="GO" id="GO:0005694">
    <property type="term" value="C:chromosome"/>
    <property type="evidence" value="ECO:0007669"/>
    <property type="project" value="TreeGrafter"/>
</dbReference>
<evidence type="ECO:0000313" key="4">
    <source>
        <dbReference type="Proteomes" id="UP000607559"/>
    </source>
</evidence>
<dbReference type="Pfam" id="PF07661">
    <property type="entry name" value="MORN_2"/>
    <property type="match status" value="8"/>
</dbReference>
<keyword evidence="2" id="KW-0732">Signal</keyword>
<dbReference type="AlphaFoldDB" id="A0A8J2XQ21"/>
<dbReference type="GO" id="GO:0070828">
    <property type="term" value="P:heterochromatin organization"/>
    <property type="evidence" value="ECO:0007669"/>
    <property type="project" value="TreeGrafter"/>
</dbReference>
<evidence type="ECO:0000256" key="1">
    <source>
        <dbReference type="PROSITE-ProRule" id="PRU00339"/>
    </source>
</evidence>
<reference evidence="3" key="2">
    <citation type="submission" date="2020-09" db="EMBL/GenBank/DDBJ databases">
        <authorList>
            <person name="Sun Q."/>
            <person name="Zhou Y."/>
        </authorList>
    </citation>
    <scope>NUCLEOTIDE SEQUENCE</scope>
    <source>
        <strain evidence="3">CGMCC 1.15448</strain>
    </source>
</reference>
<keyword evidence="4" id="KW-1185">Reference proteome</keyword>
<dbReference type="PANTHER" id="PTHR46820">
    <property type="entry name" value="HISTONE-LYSINE N-METHYLTRANSFERASE SETD7"/>
    <property type="match status" value="1"/>
</dbReference>
<accession>A0A8J2XQ21</accession>
<keyword evidence="1" id="KW-0802">TPR repeat</keyword>
<feature type="repeat" description="TPR" evidence="1">
    <location>
        <begin position="136"/>
        <end position="169"/>
    </location>
</feature>
<evidence type="ECO:0000256" key="2">
    <source>
        <dbReference type="SAM" id="SignalP"/>
    </source>
</evidence>
<feature type="signal peptide" evidence="2">
    <location>
        <begin position="1"/>
        <end position="23"/>
    </location>
</feature>
<dbReference type="PANTHER" id="PTHR46820:SF1">
    <property type="entry name" value="HISTONE-LYSINE N-METHYLTRANSFERASE SETD7"/>
    <property type="match status" value="1"/>
</dbReference>
<name>A0A8J2XQ21_9BACT</name>
<sequence length="1101" mass="126743">MNKPLFAAILCVFAFSLTTTAQKDDQPVTSGQLMEQASNLYDSGQYKKAIAIYRRVDRSDTNYVKARYAISESYYYDSQYDASLEAIKQALASISTDAEREPEVLNHYGNVLDAMGKYDEALQLFDSAIRKYPSYALFYSNKGTTLIDLDRLSDAEAVFKQALLIDPYSYACHFKLGYCALQQGKLVPAMFSFMGYLLMIPEGRFRGNCIRYLSSIANNEDTIQTLLSHRKEDPDANYQLLEQIIQSKIALDKNYKPLCKLDDPLSRQMQVVFEKMEYDSADHDFWMQYYLPYYKSVFTNNNFELFVNRLFSGIDLPVIQDYVKKNKKELEEFKDQIPNYFDYILTTREVGFTRRFTDSSIWTYSHGKLIGRGVYDKKKDQLRGPWEFYYSPGNLKAKGIYDMEGHKEGLFSYYFFNGKLKGTEFYKNGKENGEDYLYFSNGQLSTHSWYKDGQLEGESTSYYWVGSPQSITHYHEGTAEGVKISFNGNGDTTMVENYHKGLLDGPFQSRYKYGTPKVVCTYKDDKLDGDYKKYYPNGQLEMAGVYKAGKQEGEWKTWFQNGQLKTVTIFVNDNAEGGYKEYFENGVLFTTYTAKKGKINGDASYYDEDGKLYVVYTYNNGVLQKTRNFDKSGKEIATSTREQKAINLIMYRPDGSKSSQATYSDNGDLTGTKTSYYLTGEVIETEEYRDGIQQGARMTYFANGNKKAENHLSDGKLNGYHRLWYQHGQLQEEGQYADDELDGNWVFYNELGAVTDSIAYSEGNLEGYKTTFEPNGKRYSELKYYGGWIQEWVQYDTAGKELRRLEFPAGNGRLELIYPGGNRYVSGEYRQSQLVGPYQTWYFDGKPNDSAFYKKGRLDGKYTSWFHNGVINTEGLYAFGDKTGLWKYHFNNGNLRQQETYIRGDLDGEQLNYYYEGGKLQSSIPFKEGNREGWAKYFEPGGALLYQVKYHDGDPIAYTYKGTGDSLLPEMPIVRKTGKIKTYFSNGKVSAELEYRDGVFTGEQRLYYPNGQVRSITRRQDGILEGEYAVYWPDGKLSATGTYLHDNLHGNYKEYNEKGVLYLDMNYYCGNPHGPSKIYGDDGHLLETDLYHYGQLIAIKK</sequence>
<proteinExistence type="predicted"/>
<protein>
    <recommendedName>
        <fullName evidence="5">Tetratricopeptide repeat protein</fullName>
    </recommendedName>
</protein>
<organism evidence="3 4">
    <name type="scientific">Puia dinghuensis</name>
    <dbReference type="NCBI Taxonomy" id="1792502"/>
    <lineage>
        <taxon>Bacteria</taxon>
        <taxon>Pseudomonadati</taxon>
        <taxon>Bacteroidota</taxon>
        <taxon>Chitinophagia</taxon>
        <taxon>Chitinophagales</taxon>
        <taxon>Chitinophagaceae</taxon>
        <taxon>Puia</taxon>
    </lineage>
</organism>
<dbReference type="SUPFAM" id="SSF82185">
    <property type="entry name" value="Histone H3 K4-specific methyltransferase SET7/9 N-terminal domain"/>
    <property type="match status" value="6"/>
</dbReference>
<dbReference type="SMART" id="SM00028">
    <property type="entry name" value="TPR"/>
    <property type="match status" value="4"/>
</dbReference>
<gene>
    <name evidence="3" type="ORF">GCM10011511_00310</name>
</gene>
<comment type="caution">
    <text evidence="3">The sequence shown here is derived from an EMBL/GenBank/DDBJ whole genome shotgun (WGS) entry which is preliminary data.</text>
</comment>
<dbReference type="Gene3D" id="2.20.110.10">
    <property type="entry name" value="Histone H3 K4-specific methyltransferase SET7/9 N-terminal domain"/>
    <property type="match status" value="2"/>
</dbReference>
<dbReference type="Gene3D" id="3.90.930.1">
    <property type="match status" value="4"/>
</dbReference>
<dbReference type="Proteomes" id="UP000607559">
    <property type="component" value="Unassembled WGS sequence"/>
</dbReference>
<dbReference type="InterPro" id="IPR011652">
    <property type="entry name" value="MORN_2"/>
</dbReference>
<dbReference type="Pfam" id="PF13432">
    <property type="entry name" value="TPR_16"/>
    <property type="match status" value="1"/>
</dbReference>
<dbReference type="Gene3D" id="1.25.40.10">
    <property type="entry name" value="Tetratricopeptide repeat domain"/>
    <property type="match status" value="1"/>
</dbReference>
<feature type="chain" id="PRO_5035288502" description="Tetratricopeptide repeat protein" evidence="2">
    <location>
        <begin position="24"/>
        <end position="1101"/>
    </location>
</feature>
<dbReference type="RefSeq" id="WP_188927377.1">
    <property type="nucleotide sequence ID" value="NZ_BMJC01000001.1"/>
</dbReference>
<evidence type="ECO:0008006" key="5">
    <source>
        <dbReference type="Google" id="ProtNLM"/>
    </source>
</evidence>
<dbReference type="InterPro" id="IPR019734">
    <property type="entry name" value="TPR_rpt"/>
</dbReference>